<dbReference type="Pfam" id="PF08240">
    <property type="entry name" value="ADH_N"/>
    <property type="match status" value="1"/>
</dbReference>
<protein>
    <submittedName>
        <fullName evidence="3">Zinc-binding dehydrogenase</fullName>
    </submittedName>
</protein>
<dbReference type="InterPro" id="IPR051603">
    <property type="entry name" value="Zinc-ADH_QOR/CCCR"/>
</dbReference>
<dbReference type="RefSeq" id="WP_376811975.1">
    <property type="nucleotide sequence ID" value="NZ_JBHSDY010000002.1"/>
</dbReference>
<dbReference type="SUPFAM" id="SSF50129">
    <property type="entry name" value="GroES-like"/>
    <property type="match status" value="1"/>
</dbReference>
<dbReference type="Proteomes" id="UP001595756">
    <property type="component" value="Unassembled WGS sequence"/>
</dbReference>
<gene>
    <name evidence="3" type="ORF">ACFO0J_05185</name>
</gene>
<reference evidence="4" key="1">
    <citation type="journal article" date="2019" name="Int. J. Syst. Evol. Microbiol.">
        <title>The Global Catalogue of Microorganisms (GCM) 10K type strain sequencing project: providing services to taxonomists for standard genome sequencing and annotation.</title>
        <authorList>
            <consortium name="The Broad Institute Genomics Platform"/>
            <consortium name="The Broad Institute Genome Sequencing Center for Infectious Disease"/>
            <person name="Wu L."/>
            <person name="Ma J."/>
        </authorList>
    </citation>
    <scope>NUCLEOTIDE SEQUENCE [LARGE SCALE GENOMIC DNA]</scope>
    <source>
        <strain evidence="4">CGMCC 1.19029</strain>
    </source>
</reference>
<dbReference type="PANTHER" id="PTHR44154:SF1">
    <property type="entry name" value="QUINONE OXIDOREDUCTASE"/>
    <property type="match status" value="1"/>
</dbReference>
<dbReference type="InterPro" id="IPR036291">
    <property type="entry name" value="NAD(P)-bd_dom_sf"/>
</dbReference>
<dbReference type="InterPro" id="IPR020843">
    <property type="entry name" value="ER"/>
</dbReference>
<dbReference type="InterPro" id="IPR013149">
    <property type="entry name" value="ADH-like_C"/>
</dbReference>
<name>A0ABV8RW23_9BURK</name>
<dbReference type="InterPro" id="IPR013154">
    <property type="entry name" value="ADH-like_N"/>
</dbReference>
<evidence type="ECO:0000259" key="2">
    <source>
        <dbReference type="SMART" id="SM00829"/>
    </source>
</evidence>
<organism evidence="3 4">
    <name type="scientific">Castellaniella hirudinis</name>
    <dbReference type="NCBI Taxonomy" id="1144617"/>
    <lineage>
        <taxon>Bacteria</taxon>
        <taxon>Pseudomonadati</taxon>
        <taxon>Pseudomonadota</taxon>
        <taxon>Betaproteobacteria</taxon>
        <taxon>Burkholderiales</taxon>
        <taxon>Alcaligenaceae</taxon>
        <taxon>Castellaniella</taxon>
    </lineage>
</organism>
<accession>A0ABV8RW23</accession>
<sequence>MKAQVIRAHGAIDQITYEQDWPTPQPEKGQVVIRVGACSLNYHDLFTLKGMPGITVPMPIIMGIDMAGTVAAVGPECGAWKEGDRVLVDPLARERYSLMGETVDGGLAEFCKVPADQLIALPDEVGFDQAAALPVAYGTAYRMMVTRGGMALDGSQEGRKVFILGASGGVGTCCVQLAKLSGAEVIVAASSQSKLDGLKALGADHGINYRDEDFMKALHGIAGKPRIWGEGGVDTIVNFTGGDTWVPSIKSLRKGGSLLTCGATAGFDPKTDMRYIWTFELNIQGSNGWMREDLHALLDLVRQGHLNPPVDMRFSLEDAPKAFKMLENREAFGKLIIVP</sequence>
<dbReference type="PANTHER" id="PTHR44154">
    <property type="entry name" value="QUINONE OXIDOREDUCTASE"/>
    <property type="match status" value="1"/>
</dbReference>
<dbReference type="EMBL" id="JBHSDY010000002">
    <property type="protein sequence ID" value="MFC4297432.1"/>
    <property type="molecule type" value="Genomic_DNA"/>
</dbReference>
<proteinExistence type="predicted"/>
<evidence type="ECO:0000313" key="4">
    <source>
        <dbReference type="Proteomes" id="UP001595756"/>
    </source>
</evidence>
<dbReference type="Gene3D" id="3.90.180.10">
    <property type="entry name" value="Medium-chain alcohol dehydrogenases, catalytic domain"/>
    <property type="match status" value="1"/>
</dbReference>
<keyword evidence="4" id="KW-1185">Reference proteome</keyword>
<evidence type="ECO:0000313" key="3">
    <source>
        <dbReference type="EMBL" id="MFC4297432.1"/>
    </source>
</evidence>
<dbReference type="Pfam" id="PF00107">
    <property type="entry name" value="ADH_zinc_N"/>
    <property type="match status" value="1"/>
</dbReference>
<keyword evidence="1" id="KW-0521">NADP</keyword>
<comment type="caution">
    <text evidence="3">The sequence shown here is derived from an EMBL/GenBank/DDBJ whole genome shotgun (WGS) entry which is preliminary data.</text>
</comment>
<dbReference type="SMART" id="SM00829">
    <property type="entry name" value="PKS_ER"/>
    <property type="match status" value="1"/>
</dbReference>
<dbReference type="InterPro" id="IPR011032">
    <property type="entry name" value="GroES-like_sf"/>
</dbReference>
<evidence type="ECO:0000256" key="1">
    <source>
        <dbReference type="ARBA" id="ARBA00022857"/>
    </source>
</evidence>
<feature type="domain" description="Enoyl reductase (ER)" evidence="2">
    <location>
        <begin position="10"/>
        <end position="337"/>
    </location>
</feature>
<dbReference type="SUPFAM" id="SSF51735">
    <property type="entry name" value="NAD(P)-binding Rossmann-fold domains"/>
    <property type="match status" value="1"/>
</dbReference>